<dbReference type="Gene3D" id="3.40.630.90">
    <property type="match status" value="1"/>
</dbReference>
<gene>
    <name evidence="2" type="ORF">INT45_006837</name>
</gene>
<organism evidence="2 3">
    <name type="scientific">Circinella minor</name>
    <dbReference type="NCBI Taxonomy" id="1195481"/>
    <lineage>
        <taxon>Eukaryota</taxon>
        <taxon>Fungi</taxon>
        <taxon>Fungi incertae sedis</taxon>
        <taxon>Mucoromycota</taxon>
        <taxon>Mucoromycotina</taxon>
        <taxon>Mucoromycetes</taxon>
        <taxon>Mucorales</taxon>
        <taxon>Lichtheimiaceae</taxon>
        <taxon>Circinella</taxon>
    </lineage>
</organism>
<dbReference type="InterPro" id="IPR016181">
    <property type="entry name" value="Acyl_CoA_acyltransferase"/>
</dbReference>
<name>A0A8H7RXV7_9FUNG</name>
<dbReference type="OrthoDB" id="5771378at2759"/>
<evidence type="ECO:0000313" key="3">
    <source>
        <dbReference type="Proteomes" id="UP000646827"/>
    </source>
</evidence>
<dbReference type="Proteomes" id="UP000646827">
    <property type="component" value="Unassembled WGS sequence"/>
</dbReference>
<dbReference type="InterPro" id="IPR052729">
    <property type="entry name" value="Acyl/Acetyltrans_Enzymes"/>
</dbReference>
<dbReference type="EMBL" id="JAEPRB010000246">
    <property type="protein sequence ID" value="KAG2218202.1"/>
    <property type="molecule type" value="Genomic_DNA"/>
</dbReference>
<reference evidence="2 3" key="1">
    <citation type="submission" date="2020-12" db="EMBL/GenBank/DDBJ databases">
        <title>Metabolic potential, ecology and presence of endohyphal bacteria is reflected in genomic diversity of Mucoromycotina.</title>
        <authorList>
            <person name="Muszewska A."/>
            <person name="Okrasinska A."/>
            <person name="Steczkiewicz K."/>
            <person name="Drgas O."/>
            <person name="Orlowska M."/>
            <person name="Perlinska-Lenart U."/>
            <person name="Aleksandrzak-Piekarczyk T."/>
            <person name="Szatraj K."/>
            <person name="Zielenkiewicz U."/>
            <person name="Pilsyk S."/>
            <person name="Malc E."/>
            <person name="Mieczkowski P."/>
            <person name="Kruszewska J.S."/>
            <person name="Biernat P."/>
            <person name="Pawlowska J."/>
        </authorList>
    </citation>
    <scope>NUCLEOTIDE SEQUENCE [LARGE SCALE GENOMIC DNA]</scope>
    <source>
        <strain evidence="2 3">CBS 142.35</strain>
    </source>
</reference>
<feature type="domain" description="YitH/HolE acetyltransferase (GNAT)" evidence="1">
    <location>
        <begin position="177"/>
        <end position="300"/>
    </location>
</feature>
<comment type="caution">
    <text evidence="2">The sequence shown here is derived from an EMBL/GenBank/DDBJ whole genome shotgun (WGS) entry which is preliminary data.</text>
</comment>
<dbReference type="SUPFAM" id="SSF55729">
    <property type="entry name" value="Acyl-CoA N-acyltransferases (Nat)"/>
    <property type="match status" value="1"/>
</dbReference>
<dbReference type="PANTHER" id="PTHR47237:SF1">
    <property type="entry name" value="SLL0310 PROTEIN"/>
    <property type="match status" value="1"/>
</dbReference>
<dbReference type="PANTHER" id="PTHR47237">
    <property type="entry name" value="SLL0310 PROTEIN"/>
    <property type="match status" value="1"/>
</dbReference>
<dbReference type="InterPro" id="IPR041496">
    <property type="entry name" value="YitH/HolE_GNAT"/>
</dbReference>
<sequence>MTRSSYQVRPCKNIKEVLETHYKWAIDQQWDSGKDGNDIKQVLYPIHPSSFLVGTIQEEEEKENKEEKILASICAIQYDDNNGFLAWYIVGEATERKKGYGLQIFNQGLENLSTSSWIGLNAVAEQVHNYKNSGFVVHGDITRYNGKNNNNHLLTPTTEAVNIAESPQLLDQLVDRDHHTIGMRRPTFIGHWVQYHSTYGWGLALKDKENKVVGFGCMRPLESGLYRIGPLFADSLDYAQDLVTRLMAKVPPGAEYTTDAWMTTPETKELFEDRLGWSPLVTFHRMWRKGTNINKNNEQVPCPYESPAIKNGYYSVVSVEVG</sequence>
<dbReference type="Pfam" id="PF18014">
    <property type="entry name" value="Acetyltransf_18"/>
    <property type="match status" value="1"/>
</dbReference>
<dbReference type="AlphaFoldDB" id="A0A8H7RXV7"/>
<evidence type="ECO:0000259" key="1">
    <source>
        <dbReference type="Pfam" id="PF18014"/>
    </source>
</evidence>
<keyword evidence="3" id="KW-1185">Reference proteome</keyword>
<proteinExistence type="predicted"/>
<accession>A0A8H7RXV7</accession>
<protein>
    <recommendedName>
        <fullName evidence="1">YitH/HolE acetyltransferase (GNAT) domain-containing protein</fullName>
    </recommendedName>
</protein>
<evidence type="ECO:0000313" key="2">
    <source>
        <dbReference type="EMBL" id="KAG2218202.1"/>
    </source>
</evidence>